<dbReference type="Gene3D" id="2.120.10.80">
    <property type="entry name" value="Kelch-type beta propeller"/>
    <property type="match status" value="1"/>
</dbReference>
<dbReference type="SUPFAM" id="SSF117281">
    <property type="entry name" value="Kelch motif"/>
    <property type="match status" value="1"/>
</dbReference>
<evidence type="ECO:0000313" key="1">
    <source>
        <dbReference type="EMBL" id="CAG5110495.1"/>
    </source>
</evidence>
<dbReference type="EMBL" id="OU015567">
    <property type="protein sequence ID" value="CAG5110495.1"/>
    <property type="molecule type" value="Genomic_DNA"/>
</dbReference>
<proteinExistence type="predicted"/>
<dbReference type="InterPro" id="IPR015915">
    <property type="entry name" value="Kelch-typ_b-propeller"/>
</dbReference>
<evidence type="ECO:0000313" key="2">
    <source>
        <dbReference type="Proteomes" id="UP001158576"/>
    </source>
</evidence>
<sequence>MKLFVTFGAVAALELIPVTPPPTCPDLDKNEICSSACAQELNNCKEECDPENITCSTRCDAEALDCTTACPCNSGCPGGCDQCSDHPTCESGLDEYIMILNPYSAPYGDVFLVELAKDEVHLGSVNYNLNFYDMEDSCYAFMKGEHWFLGGYYNPHMIAKLSLDSCSIWPEQNVLEVTHIDGVWGSCAVYNDVTHMCFDEESTGFTKCQTFDGEKQALLDVESNEEHDWAAMTVYSNKMWVVGGCSETTNRCHNFVESYDGREWSLDPAHNFPVPEISGHVLVADARGMYSLSGRPFNLSQNMSDAQAGATYFTSAKMVDGGYAYGGEDTLEKITLSEENFDSVNLGESPLGDVYDLYYAAMILVDGPVCGSGFLF</sequence>
<keyword evidence="2" id="KW-1185">Reference proteome</keyword>
<organism evidence="1 2">
    <name type="scientific">Oikopleura dioica</name>
    <name type="common">Tunicate</name>
    <dbReference type="NCBI Taxonomy" id="34765"/>
    <lineage>
        <taxon>Eukaryota</taxon>
        <taxon>Metazoa</taxon>
        <taxon>Chordata</taxon>
        <taxon>Tunicata</taxon>
        <taxon>Appendicularia</taxon>
        <taxon>Copelata</taxon>
        <taxon>Oikopleuridae</taxon>
        <taxon>Oikopleura</taxon>
    </lineage>
</organism>
<reference evidence="1 2" key="1">
    <citation type="submission" date="2021-04" db="EMBL/GenBank/DDBJ databases">
        <authorList>
            <person name="Bliznina A."/>
        </authorList>
    </citation>
    <scope>NUCLEOTIDE SEQUENCE [LARGE SCALE GENOMIC DNA]</scope>
</reference>
<dbReference type="Proteomes" id="UP001158576">
    <property type="component" value="Chromosome 2"/>
</dbReference>
<gene>
    <name evidence="1" type="ORF">OKIOD_LOCUS13659</name>
</gene>
<protein>
    <submittedName>
        <fullName evidence="1">Oidioi.mRNA.OKI2018_I69.chr2.g4894.t1.cds</fullName>
    </submittedName>
</protein>
<name>A0ABN7SYU4_OIKDI</name>
<accession>A0ABN7SYU4</accession>